<dbReference type="NCBIfam" id="NF005679">
    <property type="entry name" value="PRK07475.1"/>
    <property type="match status" value="1"/>
</dbReference>
<dbReference type="Gene3D" id="3.40.50.12500">
    <property type="match status" value="1"/>
</dbReference>
<dbReference type="AlphaFoldDB" id="A0A927D4D8"/>
<dbReference type="InterPro" id="IPR053714">
    <property type="entry name" value="Iso_Racemase_Enz_sf"/>
</dbReference>
<organism evidence="1 2">
    <name type="scientific">Sulfitobacter aestuariivivens</name>
    <dbReference type="NCBI Taxonomy" id="2766981"/>
    <lineage>
        <taxon>Bacteria</taxon>
        <taxon>Pseudomonadati</taxon>
        <taxon>Pseudomonadota</taxon>
        <taxon>Alphaproteobacteria</taxon>
        <taxon>Rhodobacterales</taxon>
        <taxon>Roseobacteraceae</taxon>
        <taxon>Sulfitobacter</taxon>
    </lineage>
</organism>
<evidence type="ECO:0000313" key="1">
    <source>
        <dbReference type="EMBL" id="MBD3664923.1"/>
    </source>
</evidence>
<protein>
    <submittedName>
        <fullName evidence="1">Aspartate/glutamate racemase family protein</fullName>
    </submittedName>
</protein>
<reference evidence="1" key="1">
    <citation type="submission" date="2020-08" db="EMBL/GenBank/DDBJ databases">
        <title>Sulfitobacter aestuariivivens sp. nov., isolated from a tidal flat.</title>
        <authorList>
            <person name="Park S."/>
            <person name="Yoon J.-H."/>
        </authorList>
    </citation>
    <scope>NUCLEOTIDE SEQUENCE</scope>
    <source>
        <strain evidence="1">TSTF-M16</strain>
    </source>
</reference>
<keyword evidence="2" id="KW-1185">Reference proteome</keyword>
<dbReference type="RefSeq" id="WP_191075932.1">
    <property type="nucleotide sequence ID" value="NZ_JACTAG010000002.1"/>
</dbReference>
<name>A0A927D4D8_9RHOB</name>
<evidence type="ECO:0000313" key="2">
    <source>
        <dbReference type="Proteomes" id="UP000635142"/>
    </source>
</evidence>
<proteinExistence type="predicted"/>
<dbReference type="Proteomes" id="UP000635142">
    <property type="component" value="Unassembled WGS sequence"/>
</dbReference>
<gene>
    <name evidence="1" type="ORF">H9Q16_13405</name>
</gene>
<accession>A0A927D4D8</accession>
<comment type="caution">
    <text evidence="1">The sequence shown here is derived from an EMBL/GenBank/DDBJ whole genome shotgun (WGS) entry which is preliminary data.</text>
</comment>
<sequence length="236" mass="24577">MNIQSSSSERARLGILMLDSTFPRILGDVGNADTWPFPVRYAIVPGATPHAVVCEDSEPFVQAFIEAGRGLVAEGCTGIATTCGFLAPLRSRLASALGVPVAASSLEQAPQIAACLPADKRVGILTISASTLSSALLQSAGVPPKTPVQGVDGGSFAKCILGNETRLDVAAARAEMEAGAKALVSAHPNVGAILLECTNMVPYAQDIHTATGLPVHSIYGYLRWFHQSLAPSHFDN</sequence>
<dbReference type="EMBL" id="JACTAG010000002">
    <property type="protein sequence ID" value="MBD3664923.1"/>
    <property type="molecule type" value="Genomic_DNA"/>
</dbReference>